<reference evidence="1 2" key="1">
    <citation type="journal article" date="2014" name="Int. J. Syst. Evol. Microbiol.">
        <title>Leptospira mayottensis sp. nov., a pathogenic species of the genus Leptospira isolated from humans.</title>
        <authorList>
            <person name="Bourhy P."/>
            <person name="Collet L."/>
            <person name="Brisse S."/>
            <person name="Picardeau M."/>
        </authorList>
    </citation>
    <scope>NUCLEOTIDE SEQUENCE [LARGE SCALE GENOMIC DNA]</scope>
    <source>
        <strain evidence="1 2">200901122</strain>
    </source>
</reference>
<comment type="caution">
    <text evidence="1">The sequence shown here is derived from an EMBL/GenBank/DDBJ whole genome shotgun (WGS) entry which is preliminary data.</text>
</comment>
<name>A0AA87T035_9LEPT</name>
<sequence>MPGFLGKIRAPLSDFNRKDRARRDSATLRSFRLLCIALIPGARRSFFLTKSNGV</sequence>
<dbReference type="Proteomes" id="UP000001343">
    <property type="component" value="Unassembled WGS sequence"/>
</dbReference>
<gene>
    <name evidence="1" type="ORF">LEP1GSC125_3924</name>
</gene>
<proteinExistence type="predicted"/>
<organism evidence="1 2">
    <name type="scientific">Leptospira mayottensis 200901122</name>
    <dbReference type="NCBI Taxonomy" id="1193010"/>
    <lineage>
        <taxon>Bacteria</taxon>
        <taxon>Pseudomonadati</taxon>
        <taxon>Spirochaetota</taxon>
        <taxon>Spirochaetia</taxon>
        <taxon>Leptospirales</taxon>
        <taxon>Leptospiraceae</taxon>
        <taxon>Leptospira</taxon>
    </lineage>
</organism>
<dbReference type="AlphaFoldDB" id="A0AA87T035"/>
<dbReference type="EMBL" id="AKWM02000007">
    <property type="protein sequence ID" value="EKS01778.1"/>
    <property type="molecule type" value="Genomic_DNA"/>
</dbReference>
<evidence type="ECO:0000313" key="1">
    <source>
        <dbReference type="EMBL" id="EKS01778.1"/>
    </source>
</evidence>
<protein>
    <submittedName>
        <fullName evidence="1">Uncharacterized protein</fullName>
    </submittedName>
</protein>
<evidence type="ECO:0000313" key="2">
    <source>
        <dbReference type="Proteomes" id="UP000001343"/>
    </source>
</evidence>
<accession>A0AA87T035</accession>